<reference evidence="4 5" key="1">
    <citation type="submission" date="2023-11" db="EMBL/GenBank/DDBJ databases">
        <title>Dfirmibasis_genome.</title>
        <authorList>
            <person name="Edelbroek B."/>
            <person name="Kjellin J."/>
            <person name="Jerlstrom-Hultqvist J."/>
            <person name="Soderbom F."/>
        </authorList>
    </citation>
    <scope>NUCLEOTIDE SEQUENCE [LARGE SCALE GENOMIC DNA]</scope>
    <source>
        <strain evidence="4 5">TNS-C-14</strain>
    </source>
</reference>
<organism evidence="4 5">
    <name type="scientific">Dictyostelium firmibasis</name>
    <dbReference type="NCBI Taxonomy" id="79012"/>
    <lineage>
        <taxon>Eukaryota</taxon>
        <taxon>Amoebozoa</taxon>
        <taxon>Evosea</taxon>
        <taxon>Eumycetozoa</taxon>
        <taxon>Dictyostelia</taxon>
        <taxon>Dictyosteliales</taxon>
        <taxon>Dictyosteliaceae</taxon>
        <taxon>Dictyostelium</taxon>
    </lineage>
</organism>
<name>A0AAN7Z3B4_9MYCE</name>
<comment type="caution">
    <text evidence="4">The sequence shown here is derived from an EMBL/GenBank/DDBJ whole genome shotgun (WGS) entry which is preliminary data.</text>
</comment>
<sequence>MKLLIYNKPLYVTSIVDGSEQRVGAALNTETKINNYSAKKAYPSITKLVFCSSIGKIQYLSKSRPDSRNDQSMMYEVLDKFDKTYEYIMGDKGDEKEADNRLKSIRIIIENVFAQIKKFSITTHTFRFKNKKKSTHILDIHHKIWSIIAFLVNSYVEENYK</sequence>
<evidence type="ECO:0000313" key="5">
    <source>
        <dbReference type="Proteomes" id="UP001344447"/>
    </source>
</evidence>
<dbReference type="AlphaFoldDB" id="A0AAN7Z3B4"/>
<dbReference type="InterPro" id="IPR027806">
    <property type="entry name" value="HARBI1_dom"/>
</dbReference>
<keyword evidence="2" id="KW-0479">Metal-binding</keyword>
<evidence type="ECO:0000259" key="3">
    <source>
        <dbReference type="Pfam" id="PF13359"/>
    </source>
</evidence>
<comment type="cofactor">
    <cofactor evidence="1">
        <name>a divalent metal cation</name>
        <dbReference type="ChEBI" id="CHEBI:60240"/>
    </cofactor>
</comment>
<dbReference type="GO" id="GO:0046872">
    <property type="term" value="F:metal ion binding"/>
    <property type="evidence" value="ECO:0007669"/>
    <property type="project" value="UniProtKB-KW"/>
</dbReference>
<accession>A0AAN7Z3B4</accession>
<evidence type="ECO:0000256" key="2">
    <source>
        <dbReference type="ARBA" id="ARBA00022723"/>
    </source>
</evidence>
<dbReference type="Pfam" id="PF13359">
    <property type="entry name" value="DDE_Tnp_4"/>
    <property type="match status" value="1"/>
</dbReference>
<keyword evidence="5" id="KW-1185">Reference proteome</keyword>
<gene>
    <name evidence="4" type="ORF">RB653_004402</name>
</gene>
<evidence type="ECO:0000313" key="4">
    <source>
        <dbReference type="EMBL" id="KAK5582815.1"/>
    </source>
</evidence>
<evidence type="ECO:0000256" key="1">
    <source>
        <dbReference type="ARBA" id="ARBA00001968"/>
    </source>
</evidence>
<protein>
    <recommendedName>
        <fullName evidence="3">DDE Tnp4 domain-containing protein</fullName>
    </recommendedName>
</protein>
<dbReference type="Proteomes" id="UP001344447">
    <property type="component" value="Unassembled WGS sequence"/>
</dbReference>
<feature type="domain" description="DDE Tnp4" evidence="3">
    <location>
        <begin position="16"/>
        <end position="153"/>
    </location>
</feature>
<proteinExistence type="predicted"/>
<dbReference type="EMBL" id="JAVFKY010000001">
    <property type="protein sequence ID" value="KAK5582815.1"/>
    <property type="molecule type" value="Genomic_DNA"/>
</dbReference>